<evidence type="ECO:0008006" key="3">
    <source>
        <dbReference type="Google" id="ProtNLM"/>
    </source>
</evidence>
<dbReference type="AlphaFoldDB" id="A0A2G6JPG5"/>
<reference evidence="1 2" key="1">
    <citation type="submission" date="2017-10" db="EMBL/GenBank/DDBJ databases">
        <title>Novel microbial diversity and functional potential in the marine mammal oral microbiome.</title>
        <authorList>
            <person name="Dudek N.K."/>
            <person name="Sun C.L."/>
            <person name="Burstein D."/>
            <person name="Kantor R.S."/>
            <person name="Aliaga Goltsman D.S."/>
            <person name="Bik E.M."/>
            <person name="Thomas B.C."/>
            <person name="Banfield J.F."/>
            <person name="Relman D.A."/>
        </authorList>
    </citation>
    <scope>NUCLEOTIDE SEQUENCE [LARGE SCALE GENOMIC DNA]</scope>
    <source>
        <strain evidence="1">DOLJORAL78_47_21</strain>
    </source>
</reference>
<dbReference type="EMBL" id="PDSH01000013">
    <property type="protein sequence ID" value="PIE25110.1"/>
    <property type="molecule type" value="Genomic_DNA"/>
</dbReference>
<proteinExistence type="predicted"/>
<dbReference type="Proteomes" id="UP000243469">
    <property type="component" value="Unassembled WGS sequence"/>
</dbReference>
<sequence length="327" mass="36603">MSRVFLTLLIFVGLSGCQSIPKNPGEGSELLFRRGIISQSEQGLIFKPCYVSKKELISDDTGKLKKRLSRQLEPTVYVELSGDSMTPGAPWRVRQVHLMGGSEVTCGYELPGNDYRAAGEKPVWVADIKEHTIHVRSYGRLAQLIFPRNEPISLGNGWEWHSELSGTGSYSLSLKLLDRVCRDHYGVEYEYSSEMVLNGQLFSGCAREGSLDLRSIPGLYSSLQSGPNGTSRFVTLDISGDGEAILKQDYRNRQPIIVQKGTWRKIATGKLVIHLTELDGRAESDVLIFERDQRGRLVLKGYNATYGSSGLKLERLGPERKYRKLTR</sequence>
<protein>
    <recommendedName>
        <fullName evidence="3">Lipoprotein</fullName>
    </recommendedName>
</protein>
<accession>A0A2G6JPG5</accession>
<gene>
    <name evidence="1" type="ORF">CSA60_02050</name>
</gene>
<dbReference type="PROSITE" id="PS51257">
    <property type="entry name" value="PROKAR_LIPOPROTEIN"/>
    <property type="match status" value="1"/>
</dbReference>
<evidence type="ECO:0000313" key="2">
    <source>
        <dbReference type="Proteomes" id="UP000243469"/>
    </source>
</evidence>
<comment type="caution">
    <text evidence="1">The sequence shown here is derived from an EMBL/GenBank/DDBJ whole genome shotgun (WGS) entry which is preliminary data.</text>
</comment>
<name>A0A2G6JPG5_NEPCE</name>
<evidence type="ECO:0000313" key="1">
    <source>
        <dbReference type="EMBL" id="PIE25110.1"/>
    </source>
</evidence>
<organism evidence="1 2">
    <name type="scientific">Neptuniibacter caesariensis</name>
    <dbReference type="NCBI Taxonomy" id="207954"/>
    <lineage>
        <taxon>Bacteria</taxon>
        <taxon>Pseudomonadati</taxon>
        <taxon>Pseudomonadota</taxon>
        <taxon>Gammaproteobacteria</taxon>
        <taxon>Oceanospirillales</taxon>
        <taxon>Oceanospirillaceae</taxon>
        <taxon>Neptuniibacter</taxon>
    </lineage>
</organism>